<dbReference type="EMBL" id="JAFHKU010000056">
    <property type="protein sequence ID" value="MBN3556721.1"/>
    <property type="molecule type" value="Genomic_DNA"/>
</dbReference>
<dbReference type="Pfam" id="PF05016">
    <property type="entry name" value="ParE_toxin"/>
    <property type="match status" value="1"/>
</dbReference>
<evidence type="ECO:0000256" key="1">
    <source>
        <dbReference type="ARBA" id="ARBA00022649"/>
    </source>
</evidence>
<dbReference type="AlphaFoldDB" id="A0AA41DAW1"/>
<reference evidence="3" key="1">
    <citation type="submission" date="2021-01" db="EMBL/GenBank/DDBJ databases">
        <title>Genome Sequencing of Type Strains.</title>
        <authorList>
            <person name="Lemaire J.F."/>
            <person name="Inderbitzin P."/>
            <person name="Collins S.B."/>
            <person name="Wespe N."/>
            <person name="Knight-Connoni V."/>
        </authorList>
    </citation>
    <scope>NUCLEOTIDE SEQUENCE</scope>
    <source>
        <strain evidence="3">DSM 14562</strain>
    </source>
</reference>
<dbReference type="Proteomes" id="UP000704529">
    <property type="component" value="Unassembled WGS sequence"/>
</dbReference>
<gene>
    <name evidence="3" type="ORF">JYA60_00455</name>
</gene>
<sequence length="99" mass="11313">MPFRLGCHFALSRNRPLDGVFDYTVAHWGLPQAMRYTDLIEAACTDLAEAPQQAQGCANIRPGYRRRGVEQHVIYFQLTSYGIAVIRILHQRMDAARHL</sequence>
<dbReference type="RefSeq" id="WP_184107124.1">
    <property type="nucleotide sequence ID" value="NZ_JACHNX010000040.1"/>
</dbReference>
<dbReference type="InterPro" id="IPR028344">
    <property type="entry name" value="ParE1/4"/>
</dbReference>
<evidence type="ECO:0000256" key="2">
    <source>
        <dbReference type="PIRNR" id="PIRNR029218"/>
    </source>
</evidence>
<evidence type="ECO:0000313" key="3">
    <source>
        <dbReference type="EMBL" id="MBN3556721.1"/>
    </source>
</evidence>
<comment type="similarity">
    <text evidence="2">Belongs to the RelE toxin family.</text>
</comment>
<protein>
    <recommendedName>
        <fullName evidence="2">Toxin</fullName>
    </recommendedName>
</protein>
<dbReference type="PIRSF" id="PIRSF029218">
    <property type="entry name" value="ParE"/>
    <property type="match status" value="1"/>
</dbReference>
<evidence type="ECO:0000313" key="4">
    <source>
        <dbReference type="Proteomes" id="UP000704529"/>
    </source>
</evidence>
<proteinExistence type="inferred from homology"/>
<keyword evidence="1" id="KW-1277">Toxin-antitoxin system</keyword>
<name>A0AA41DAW1_9SPHN</name>
<accession>A0AA41DAW1</accession>
<dbReference type="InterPro" id="IPR035093">
    <property type="entry name" value="RelE/ParE_toxin_dom_sf"/>
</dbReference>
<dbReference type="Gene3D" id="3.30.2310.20">
    <property type="entry name" value="RelE-like"/>
    <property type="match status" value="1"/>
</dbReference>
<organism evidence="3 4">
    <name type="scientific">Sphingomonas yabuuchiae</name>
    <dbReference type="NCBI Taxonomy" id="172044"/>
    <lineage>
        <taxon>Bacteria</taxon>
        <taxon>Pseudomonadati</taxon>
        <taxon>Pseudomonadota</taxon>
        <taxon>Alphaproteobacteria</taxon>
        <taxon>Sphingomonadales</taxon>
        <taxon>Sphingomonadaceae</taxon>
        <taxon>Sphingomonas</taxon>
    </lineage>
</organism>
<comment type="caution">
    <text evidence="3">The sequence shown here is derived from an EMBL/GenBank/DDBJ whole genome shotgun (WGS) entry which is preliminary data.</text>
</comment>
<dbReference type="InterPro" id="IPR007712">
    <property type="entry name" value="RelE/ParE_toxin"/>
</dbReference>